<dbReference type="GO" id="GO:0000105">
    <property type="term" value="P:L-histidine biosynthetic process"/>
    <property type="evidence" value="ECO:0007669"/>
    <property type="project" value="UniProtKB-UniRule"/>
</dbReference>
<dbReference type="RefSeq" id="WP_045584096.1">
    <property type="nucleotide sequence ID" value="NZ_CP012403.1"/>
</dbReference>
<comment type="pathway">
    <text evidence="2 9">Amino-acid biosynthesis; L-histidine biosynthesis; L-histidine from 5-phospho-alpha-D-ribose 1-diphosphate: step 7/9.</text>
</comment>
<dbReference type="SUPFAM" id="SSF53383">
    <property type="entry name" value="PLP-dependent transferases"/>
    <property type="match status" value="1"/>
</dbReference>
<keyword evidence="12" id="KW-1185">Reference proteome</keyword>
<dbReference type="InterPro" id="IPR015421">
    <property type="entry name" value="PyrdxlP-dep_Trfase_major"/>
</dbReference>
<gene>
    <name evidence="9" type="primary">hisC</name>
    <name evidence="11" type="ORF">AL072_20525</name>
</gene>
<proteinExistence type="inferred from homology"/>
<comment type="subunit">
    <text evidence="4 9">Homodimer.</text>
</comment>
<feature type="domain" description="Aminotransferase class I/classII large" evidence="10">
    <location>
        <begin position="28"/>
        <end position="357"/>
    </location>
</feature>
<dbReference type="AlphaFoldDB" id="A0AAC8ZV57"/>
<dbReference type="GO" id="GO:0004400">
    <property type="term" value="F:histidinol-phosphate transaminase activity"/>
    <property type="evidence" value="ECO:0007669"/>
    <property type="project" value="UniProtKB-UniRule"/>
</dbReference>
<dbReference type="PANTHER" id="PTHR43643:SF3">
    <property type="entry name" value="HISTIDINOL-PHOSPHATE AMINOTRANSFERASE"/>
    <property type="match status" value="1"/>
</dbReference>
<evidence type="ECO:0000256" key="2">
    <source>
        <dbReference type="ARBA" id="ARBA00005011"/>
    </source>
</evidence>
<organism evidence="11 12">
    <name type="scientific">Azospirillum thiophilum</name>
    <dbReference type="NCBI Taxonomy" id="528244"/>
    <lineage>
        <taxon>Bacteria</taxon>
        <taxon>Pseudomonadati</taxon>
        <taxon>Pseudomonadota</taxon>
        <taxon>Alphaproteobacteria</taxon>
        <taxon>Rhodospirillales</taxon>
        <taxon>Azospirillaceae</taxon>
        <taxon>Azospirillum</taxon>
    </lineage>
</organism>
<keyword evidence="5 9" id="KW-0032">Aminotransferase</keyword>
<dbReference type="CDD" id="cd00609">
    <property type="entry name" value="AAT_like"/>
    <property type="match status" value="1"/>
</dbReference>
<evidence type="ECO:0000313" key="11">
    <source>
        <dbReference type="EMBL" id="ALG73419.1"/>
    </source>
</evidence>
<keyword evidence="6 9" id="KW-0808">Transferase</keyword>
<dbReference type="Gene3D" id="3.40.640.10">
    <property type="entry name" value="Type I PLP-dependent aspartate aminotransferase-like (Major domain)"/>
    <property type="match status" value="1"/>
</dbReference>
<dbReference type="Gene3D" id="3.90.1150.10">
    <property type="entry name" value="Aspartate Aminotransferase, domain 1"/>
    <property type="match status" value="1"/>
</dbReference>
<feature type="modified residue" description="N6-(pyridoxal phosphate)lysine" evidence="9">
    <location>
        <position position="218"/>
    </location>
</feature>
<comment type="cofactor">
    <cofactor evidence="1 9">
        <name>pyridoxal 5'-phosphate</name>
        <dbReference type="ChEBI" id="CHEBI:597326"/>
    </cofactor>
</comment>
<evidence type="ECO:0000256" key="3">
    <source>
        <dbReference type="ARBA" id="ARBA00007970"/>
    </source>
</evidence>
<dbReference type="Proteomes" id="UP000069935">
    <property type="component" value="Chromosome 3"/>
</dbReference>
<accession>A0AAC8ZV57</accession>
<dbReference type="GO" id="GO:0030170">
    <property type="term" value="F:pyridoxal phosphate binding"/>
    <property type="evidence" value="ECO:0007669"/>
    <property type="project" value="InterPro"/>
</dbReference>
<protein>
    <recommendedName>
        <fullName evidence="9">Histidinol-phosphate aminotransferase</fullName>
        <ecNumber evidence="9">2.6.1.9</ecNumber>
    </recommendedName>
    <alternativeName>
        <fullName evidence="9">Imidazole acetol-phosphate transaminase</fullName>
    </alternativeName>
</protein>
<dbReference type="EC" id="2.6.1.9" evidence="9"/>
<dbReference type="NCBIfam" id="TIGR01141">
    <property type="entry name" value="hisC"/>
    <property type="match status" value="1"/>
</dbReference>
<dbReference type="HAMAP" id="MF_01023">
    <property type="entry name" value="HisC_aminotrans_2"/>
    <property type="match status" value="1"/>
</dbReference>
<evidence type="ECO:0000256" key="8">
    <source>
        <dbReference type="ARBA" id="ARBA00047481"/>
    </source>
</evidence>
<evidence type="ECO:0000256" key="4">
    <source>
        <dbReference type="ARBA" id="ARBA00011738"/>
    </source>
</evidence>
<sequence length="367" mass="39172">MTQPNGPQPRPGILDIAAYVGGEHQGHIRLASNEGALGPSPKAMEAYAAAASTLHRYPDGGSAALRGAIAKRFNLDADRIVCGAGSDEIISLLIRSYAGPGDEVLYSQHGFLMYPIGAKSVGATPVTAPEDGLTASVDQLLARVTPRTRLVFLANPNNPTGTYLPASEVARLHAGLPPDVVLVIDAAYAEYMNKDDYTAGEELVERFPNVVMTRTFSKIFALGSLRIGWCYGPAGIVDVLNRVRGPFNVSTAAHVAGIAAVEDAEFLDRSRRHNEQWRGWFCEAVQGLGLTVHPSVTNFVLIDFKGQPAGKDDAEAARLFLKARGILVRQMPSYGLPSCLRVTIGTEAEMRAVVDALTGFLRATTSG</sequence>
<evidence type="ECO:0000256" key="9">
    <source>
        <dbReference type="HAMAP-Rule" id="MF_01023"/>
    </source>
</evidence>
<dbReference type="InterPro" id="IPR015424">
    <property type="entry name" value="PyrdxlP-dep_Trfase"/>
</dbReference>
<evidence type="ECO:0000256" key="1">
    <source>
        <dbReference type="ARBA" id="ARBA00001933"/>
    </source>
</evidence>
<dbReference type="InterPro" id="IPR005861">
    <property type="entry name" value="HisP_aminotrans"/>
</dbReference>
<dbReference type="InterPro" id="IPR015422">
    <property type="entry name" value="PyrdxlP-dep_Trfase_small"/>
</dbReference>
<evidence type="ECO:0000259" key="10">
    <source>
        <dbReference type="Pfam" id="PF00155"/>
    </source>
</evidence>
<comment type="catalytic activity">
    <reaction evidence="8 9">
        <text>L-histidinol phosphate + 2-oxoglutarate = 3-(imidazol-4-yl)-2-oxopropyl phosphate + L-glutamate</text>
        <dbReference type="Rhea" id="RHEA:23744"/>
        <dbReference type="ChEBI" id="CHEBI:16810"/>
        <dbReference type="ChEBI" id="CHEBI:29985"/>
        <dbReference type="ChEBI" id="CHEBI:57766"/>
        <dbReference type="ChEBI" id="CHEBI:57980"/>
        <dbReference type="EC" id="2.6.1.9"/>
    </reaction>
</comment>
<name>A0AAC8ZV57_9PROT</name>
<comment type="similarity">
    <text evidence="3 9">Belongs to the class-II pyridoxal-phosphate-dependent aminotransferase family. Histidinol-phosphate aminotransferase subfamily.</text>
</comment>
<keyword evidence="9" id="KW-0028">Amino-acid biosynthesis</keyword>
<dbReference type="InterPro" id="IPR004839">
    <property type="entry name" value="Aminotransferase_I/II_large"/>
</dbReference>
<dbReference type="Pfam" id="PF00155">
    <property type="entry name" value="Aminotran_1_2"/>
    <property type="match status" value="1"/>
</dbReference>
<evidence type="ECO:0000256" key="6">
    <source>
        <dbReference type="ARBA" id="ARBA00022679"/>
    </source>
</evidence>
<evidence type="ECO:0000256" key="5">
    <source>
        <dbReference type="ARBA" id="ARBA00022576"/>
    </source>
</evidence>
<reference evidence="11 12" key="2">
    <citation type="journal article" date="2016" name="Genome Announc.">
        <title>Complete Genome Sequence of a Strain of Azospirillum thiophilum Isolated from a Sulfide Spring.</title>
        <authorList>
            <person name="Fomenkov A."/>
            <person name="Vincze T."/>
            <person name="Grabovich M."/>
            <person name="Anton B.P."/>
            <person name="Dubinina G."/>
            <person name="Orlova M."/>
            <person name="Belousova E."/>
            <person name="Roberts R.J."/>
        </authorList>
    </citation>
    <scope>NUCLEOTIDE SEQUENCE [LARGE SCALE GENOMIC DNA]</scope>
    <source>
        <strain evidence="11 12">BV-S</strain>
    </source>
</reference>
<keyword evidence="7 9" id="KW-0663">Pyridoxal phosphate</keyword>
<reference evidence="12" key="1">
    <citation type="submission" date="2015-12" db="EMBL/GenBank/DDBJ databases">
        <title>Complete Genome Sequence of Azospirillum thiophilum BV-S.</title>
        <authorList>
            <person name="Fomenkov A."/>
            <person name="Vincze T."/>
            <person name="Grabovich M."/>
            <person name="Dubinina G."/>
            <person name="Orlova M."/>
            <person name="Belousova E."/>
            <person name="Roberts R.J."/>
        </authorList>
    </citation>
    <scope>NUCLEOTIDE SEQUENCE [LARGE SCALE GENOMIC DNA]</scope>
    <source>
        <strain evidence="12">BV-S</strain>
    </source>
</reference>
<keyword evidence="9" id="KW-0368">Histidine biosynthesis</keyword>
<dbReference type="PANTHER" id="PTHR43643">
    <property type="entry name" value="HISTIDINOL-PHOSPHATE AMINOTRANSFERASE 2"/>
    <property type="match status" value="1"/>
</dbReference>
<evidence type="ECO:0000256" key="7">
    <source>
        <dbReference type="ARBA" id="ARBA00022898"/>
    </source>
</evidence>
<dbReference type="InterPro" id="IPR050106">
    <property type="entry name" value="HistidinolP_aminotransfase"/>
</dbReference>
<dbReference type="EMBL" id="CP012403">
    <property type="protein sequence ID" value="ALG73419.1"/>
    <property type="molecule type" value="Genomic_DNA"/>
</dbReference>
<evidence type="ECO:0000313" key="12">
    <source>
        <dbReference type="Proteomes" id="UP000069935"/>
    </source>
</evidence>
<dbReference type="KEGG" id="ati:AL072_20525"/>